<dbReference type="SUPFAM" id="SSF52833">
    <property type="entry name" value="Thioredoxin-like"/>
    <property type="match status" value="1"/>
</dbReference>
<dbReference type="InterPro" id="IPR050931">
    <property type="entry name" value="Mito_Protein_Transport_Metaxin"/>
</dbReference>
<gene>
    <name evidence="2" type="ORF">HYN04_10985</name>
</gene>
<dbReference type="InterPro" id="IPR036249">
    <property type="entry name" value="Thioredoxin-like_sf"/>
</dbReference>
<dbReference type="Gene3D" id="1.20.1050.10">
    <property type="match status" value="1"/>
</dbReference>
<dbReference type="SUPFAM" id="SSF47616">
    <property type="entry name" value="GST C-terminal domain-like"/>
    <property type="match status" value="1"/>
</dbReference>
<evidence type="ECO:0000313" key="2">
    <source>
        <dbReference type="EMBL" id="AWM78230.1"/>
    </source>
</evidence>
<name>A0A2Z3HYP5_9CAUL</name>
<dbReference type="Gene3D" id="3.40.30.10">
    <property type="entry name" value="Glutaredoxin"/>
    <property type="match status" value="1"/>
</dbReference>
<keyword evidence="3" id="KW-1185">Reference proteome</keyword>
<dbReference type="PANTHER" id="PTHR12289:SF67">
    <property type="match status" value="1"/>
</dbReference>
<dbReference type="Pfam" id="PF13410">
    <property type="entry name" value="GST_C_2"/>
    <property type="match status" value="1"/>
</dbReference>
<evidence type="ECO:0000313" key="3">
    <source>
        <dbReference type="Proteomes" id="UP000247763"/>
    </source>
</evidence>
<dbReference type="Pfam" id="PF13417">
    <property type="entry name" value="GST_N_3"/>
    <property type="match status" value="1"/>
</dbReference>
<feature type="domain" description="GST N-terminal" evidence="1">
    <location>
        <begin position="8"/>
        <end position="81"/>
    </location>
</feature>
<accession>A0A2Z3HYP5</accession>
<dbReference type="Proteomes" id="UP000247763">
    <property type="component" value="Chromosome"/>
</dbReference>
<dbReference type="RefSeq" id="WP_110450796.1">
    <property type="nucleotide sequence ID" value="NZ_CP029479.1"/>
</dbReference>
<keyword evidence="2" id="KW-0808">Transferase</keyword>
<sequence length="353" mass="39214">MSGGTWELHGLKLSYFTGKLEAWLRVRGLPFRFVEMDMAGFRACARATGVAQMPALRSPDGTWLTDTTAILRRLEAEAAGPALQPADPLAAFLSLFLEDAFDEWLWRPALYYRWAFTDDAQLMGRRIAATLMRDLPLPLALKAAVVRRRQQTVYLRQDGVTRTTAPSVAGLYLEMLDTLEPLLARRPFLFGSRPVAADFGLFGPMFRHFASDPTPSDLMRERAPSVLAWTARLWNTRPEGIAAAPLPETAPADLDPLLRLAVRDHLAEMDANAQAAARGLKRVRFHRGGVDWRLPVSPYRVQCLADLQAAFAALGTTERAGVLERLGPGAEVLARPVQPALPPGRRIRNRLWT</sequence>
<dbReference type="EMBL" id="CP029479">
    <property type="protein sequence ID" value="AWM78230.1"/>
    <property type="molecule type" value="Genomic_DNA"/>
</dbReference>
<dbReference type="InterPro" id="IPR036282">
    <property type="entry name" value="Glutathione-S-Trfase_C_sf"/>
</dbReference>
<reference evidence="3" key="1">
    <citation type="submission" date="2018-05" db="EMBL/GenBank/DDBJ databases">
        <title>Genome sequencing of Phenylobacterium sp. HYN0004.</title>
        <authorList>
            <person name="Yi H."/>
            <person name="Baek C."/>
        </authorList>
    </citation>
    <scope>NUCLEOTIDE SEQUENCE [LARGE SCALE GENOMIC DNA]</scope>
    <source>
        <strain evidence="3">HYN0004</strain>
    </source>
</reference>
<evidence type="ECO:0000259" key="1">
    <source>
        <dbReference type="Pfam" id="PF13417"/>
    </source>
</evidence>
<dbReference type="OrthoDB" id="508035at2"/>
<dbReference type="InterPro" id="IPR004045">
    <property type="entry name" value="Glutathione_S-Trfase_N"/>
</dbReference>
<proteinExistence type="predicted"/>
<dbReference type="PANTHER" id="PTHR12289">
    <property type="entry name" value="METAXIN RELATED"/>
    <property type="match status" value="1"/>
</dbReference>
<dbReference type="GO" id="GO:0005737">
    <property type="term" value="C:cytoplasm"/>
    <property type="evidence" value="ECO:0007669"/>
    <property type="project" value="TreeGrafter"/>
</dbReference>
<dbReference type="KEGG" id="phb:HYN04_10985"/>
<dbReference type="AlphaFoldDB" id="A0A2Z3HYP5"/>
<dbReference type="CDD" id="cd00570">
    <property type="entry name" value="GST_N_family"/>
    <property type="match status" value="1"/>
</dbReference>
<organism evidence="2 3">
    <name type="scientific">Phenylobacterium parvum</name>
    <dbReference type="NCBI Taxonomy" id="2201350"/>
    <lineage>
        <taxon>Bacteria</taxon>
        <taxon>Pseudomonadati</taxon>
        <taxon>Pseudomonadota</taxon>
        <taxon>Alphaproteobacteria</taxon>
        <taxon>Caulobacterales</taxon>
        <taxon>Caulobacteraceae</taxon>
        <taxon>Phenylobacterium</taxon>
    </lineage>
</organism>
<dbReference type="GO" id="GO:0016740">
    <property type="term" value="F:transferase activity"/>
    <property type="evidence" value="ECO:0007669"/>
    <property type="project" value="UniProtKB-KW"/>
</dbReference>
<protein>
    <submittedName>
        <fullName evidence="2">Glutathione S-transferase family protein</fullName>
    </submittedName>
</protein>